<keyword evidence="3" id="KW-1185">Reference proteome</keyword>
<gene>
    <name evidence="2" type="ORF">BLNAU_23160</name>
</gene>
<evidence type="ECO:0000313" key="3">
    <source>
        <dbReference type="Proteomes" id="UP001281761"/>
    </source>
</evidence>
<sequence length="358" mass="40097">MERESEHLNTSTDATLTCPQESTSIVPPLQEPFLEFDPISELSFKDQSKIYCSLIALVKAEHPFDNILQDRAAQFLKSLEPDWNQEIYVDLLVTELVPSSAGSHSGFVDSILTLLSSPHSTVVAAAMSLMMGTTKEASSAIRCCFVESDIVTKVIATLQPHTMPISGNRAIFSMLAQIICHDISLAEPYYLNGLHITAAVDRFNRREMIFQKVVLPSSQFVTFLISKRNVLIGDLFRSFMILLDRFIEIGPFHRPTLEFILASPIVMTFSSCLSFIGKEKLLDETLGNIRVSTFKWKKEGTEVVQSGKRMLQALFSEGFEDTLEQKMKHNKSGIYSHNVVTYCSLNSQKLGSNVEIPE</sequence>
<evidence type="ECO:0000256" key="1">
    <source>
        <dbReference type="SAM" id="MobiDB-lite"/>
    </source>
</evidence>
<reference evidence="2 3" key="1">
    <citation type="journal article" date="2022" name="bioRxiv">
        <title>Genomics of Preaxostyla Flagellates Illuminates Evolutionary Transitions and the Path Towards Mitochondrial Loss.</title>
        <authorList>
            <person name="Novak L.V.F."/>
            <person name="Treitli S.C."/>
            <person name="Pyrih J."/>
            <person name="Halakuc P."/>
            <person name="Pipaliya S.V."/>
            <person name="Vacek V."/>
            <person name="Brzon O."/>
            <person name="Soukal P."/>
            <person name="Eme L."/>
            <person name="Dacks J.B."/>
            <person name="Karnkowska A."/>
            <person name="Elias M."/>
            <person name="Hampl V."/>
        </authorList>
    </citation>
    <scope>NUCLEOTIDE SEQUENCE [LARGE SCALE GENOMIC DNA]</scope>
    <source>
        <strain evidence="2">NAU3</strain>
        <tissue evidence="2">Gut</tissue>
    </source>
</reference>
<feature type="region of interest" description="Disordered" evidence="1">
    <location>
        <begin position="1"/>
        <end position="21"/>
    </location>
</feature>
<dbReference type="EMBL" id="JARBJD010000450">
    <property type="protein sequence ID" value="KAK2941924.1"/>
    <property type="molecule type" value="Genomic_DNA"/>
</dbReference>
<name>A0ABQ9WR10_9EUKA</name>
<dbReference type="Proteomes" id="UP001281761">
    <property type="component" value="Unassembled WGS sequence"/>
</dbReference>
<feature type="compositionally biased region" description="Polar residues" evidence="1">
    <location>
        <begin position="8"/>
        <end position="21"/>
    </location>
</feature>
<protein>
    <submittedName>
        <fullName evidence="2">Uncharacterized protein</fullName>
    </submittedName>
</protein>
<accession>A0ABQ9WR10</accession>
<proteinExistence type="predicted"/>
<evidence type="ECO:0000313" key="2">
    <source>
        <dbReference type="EMBL" id="KAK2941924.1"/>
    </source>
</evidence>
<comment type="caution">
    <text evidence="2">The sequence shown here is derived from an EMBL/GenBank/DDBJ whole genome shotgun (WGS) entry which is preliminary data.</text>
</comment>
<organism evidence="2 3">
    <name type="scientific">Blattamonas nauphoetae</name>
    <dbReference type="NCBI Taxonomy" id="2049346"/>
    <lineage>
        <taxon>Eukaryota</taxon>
        <taxon>Metamonada</taxon>
        <taxon>Preaxostyla</taxon>
        <taxon>Oxymonadida</taxon>
        <taxon>Blattamonas</taxon>
    </lineage>
</organism>